<accession>A0A3Q8IIL4</accession>
<protein>
    <recommendedName>
        <fullName evidence="3">Kinetoplastid PH-like domain-containing protein</fullName>
    </recommendedName>
</protein>
<dbReference type="VEuPathDB" id="TriTrypDB:LdCL_350042000"/>
<evidence type="ECO:0000259" key="3">
    <source>
        <dbReference type="Pfam" id="PF26289"/>
    </source>
</evidence>
<evidence type="ECO:0000313" key="4">
    <source>
        <dbReference type="EMBL" id="AYU83170.1"/>
    </source>
</evidence>
<evidence type="ECO:0000256" key="2">
    <source>
        <dbReference type="SAM" id="SignalP"/>
    </source>
</evidence>
<organism evidence="4 6">
    <name type="scientific">Leishmania donovani</name>
    <dbReference type="NCBI Taxonomy" id="5661"/>
    <lineage>
        <taxon>Eukaryota</taxon>
        <taxon>Discoba</taxon>
        <taxon>Euglenozoa</taxon>
        <taxon>Kinetoplastea</taxon>
        <taxon>Metakinetoplastina</taxon>
        <taxon>Trypanosomatida</taxon>
        <taxon>Trypanosomatidae</taxon>
        <taxon>Leishmaniinae</taxon>
        <taxon>Leishmania</taxon>
    </lineage>
</organism>
<dbReference type="InterPro" id="IPR058803">
    <property type="entry name" value="PH_38"/>
</dbReference>
<feature type="region of interest" description="Disordered" evidence="1">
    <location>
        <begin position="303"/>
        <end position="331"/>
    </location>
</feature>
<dbReference type="VEuPathDB" id="TriTrypDB:LDHU3_35.4850"/>
<dbReference type="EMBL" id="CP029534">
    <property type="protein sequence ID" value="AYU83170.1"/>
    <property type="molecule type" value="Genomic_DNA"/>
</dbReference>
<feature type="domain" description="Kinetoplastid PH-like" evidence="3">
    <location>
        <begin position="684"/>
        <end position="854"/>
    </location>
</feature>
<dbReference type="Proteomes" id="UP000274082">
    <property type="component" value="Chromosome 35"/>
</dbReference>
<feature type="region of interest" description="Disordered" evidence="1">
    <location>
        <begin position="617"/>
        <end position="648"/>
    </location>
</feature>
<dbReference type="Pfam" id="PF26289">
    <property type="entry name" value="PH_38"/>
    <property type="match status" value="1"/>
</dbReference>
<feature type="region of interest" description="Disordered" evidence="1">
    <location>
        <begin position="401"/>
        <end position="453"/>
    </location>
</feature>
<keyword evidence="6" id="KW-1185">Reference proteome</keyword>
<reference evidence="7" key="2">
    <citation type="submission" date="2019-02" db="EMBL/GenBank/DDBJ databases">
        <title>FDA dAtabase for Regulatory Grade micrObial Sequences (FDA-ARGOS): Supporting development and validation of Infectious Disease Dx tests.</title>
        <authorList>
            <person name="Duncan R."/>
            <person name="Fisher C."/>
            <person name="Tallon L."/>
            <person name="Sadzewicz L."/>
            <person name="Sengamalay N."/>
            <person name="Ott S."/>
            <person name="Godinez A."/>
            <person name="Nagaraj S."/>
            <person name="Vavikolanu K."/>
            <person name="Nadendla S."/>
            <person name="Aluvathingal J."/>
            <person name="Sichtig H."/>
        </authorList>
    </citation>
    <scope>NUCLEOTIDE SEQUENCE [LARGE SCALE GENOMIC DNA]</scope>
    <source>
        <strain evidence="7">FDAARGOS_361</strain>
    </source>
</reference>
<keyword evidence="2" id="KW-0732">Signal</keyword>
<dbReference type="OrthoDB" id="266923at2759"/>
<reference evidence="4 6" key="1">
    <citation type="journal article" date="2018" name="Sci. Rep.">
        <title>A complete Leishmania donovani reference genome identifies novel genetic variations associated with virulence.</title>
        <authorList>
            <person name="Lypaczewski P."/>
            <person name="Hoshizaki J."/>
            <person name="Zhang W.-W."/>
            <person name="McCall L.-I."/>
            <person name="Torcivia-Rodriguez J."/>
            <person name="Simonyan V."/>
            <person name="Kaur A."/>
            <person name="Dewar K."/>
            <person name="Matlashewski G."/>
        </authorList>
    </citation>
    <scope>NUCLEOTIDE SEQUENCE [LARGE SCALE GENOMIC DNA]</scope>
    <source>
        <strain evidence="4 6">LdCL</strain>
    </source>
</reference>
<gene>
    <name evidence="5" type="ORF">CGC21_7295</name>
    <name evidence="4" type="ORF">LdCL_350042000</name>
</gene>
<feature type="chain" id="PRO_5044599605" description="Kinetoplastid PH-like domain-containing protein" evidence="2">
    <location>
        <begin position="25"/>
        <end position="860"/>
    </location>
</feature>
<proteinExistence type="predicted"/>
<reference evidence="5" key="3">
    <citation type="submission" date="2019-02" db="EMBL/GenBank/DDBJ databases">
        <title>FDA dAtabase for Regulatory Grade micrObial Sequences (FDA-ARGOS): Supporting development and validation of Infectious Disease Dx tests.</title>
        <authorList>
            <person name="Duncan R."/>
            <person name="Fisher C."/>
            <person name="Tallon L.J."/>
            <person name="Sadzewicz L."/>
            <person name="Sengamalay N."/>
            <person name="Ott S."/>
            <person name="Godinez A."/>
            <person name="Nagaraj S."/>
            <person name="Nadendla S."/>
            <person name="Sichtig H."/>
        </authorList>
    </citation>
    <scope>NUCLEOTIDE SEQUENCE</scope>
    <source>
        <strain evidence="5">FDAARGOS_361</strain>
    </source>
</reference>
<name>A0A3Q8IIL4_LEIDO</name>
<sequence length="860" mass="91684">MVVRFDGWTLVGLTGLVEWTVVQPSTAPQLDTSYTSSTDALQQARTYPALLTELTPTVLTGRSSASVSAAPLVYATVSSLVEIEKIGPRQLRLRQEPFGVPGTYRLLYLTAPSAVACDEWWRALYRLTDDQRLHTRSTNVPVAAAPSFHPDPESAHPCFDAAACLTDSLVGPAPEGSQEVSDVAELRRMLLFTPSSPCSVTAGRPSYRLRGGMSQSSPSAIELPVNDLRASRLLLYSKPLTHGTSGAGGTRQPVTALPPSDRMLACDAASAAAAAVTGTSSPPFQCNSAPARIDIIPSVEKPMPSGVSTASPPRPSALVKDSGRKHLAQAQRSTCTSVLDVSLPIKSLVPSAAAANESANLLGTPAAASRRIVAPPSLCALLGSDTDLCSGTASVSTASHASTASISGDAAEREAGVSPQTLVAASAASPKEEEAPAAETVAPLPSSALPRERVESNRAAGVAWHPALLAPDTAAVVPAAAARTSSTPPLWQRPVLPRLCLRQAPLQDPPRDRSPPLTRRGATAPAALPSSEAAALAQTTTAGCILSRVSSAYEPIHVDSTTVSRAHGSGCSSPYHRLKYPSSALDIYLLHWYECCTSSLTPRIMYRSVSPLWRRNMDTKGSRSRSRERCDSAATPMSGQPCGNRHCRRTRSVGRRRYSSSSLAHRCRYVSAADAPAISPLLSVIAQPHMFLKYPVRVSSPRRSGKDGADGNGNATYVFLTLDEECVVAVPAARFNHCMEEANLLQQHKAPGDSARAERCRSGTNSVSVGVRSFERAQHFFGADYCRAMPVAEVERVSRGNEEPLLLLNAAQRERFRDLSKMICIAARTHAFILEAANSTDAERYVGKWKRYLRSLRIAH</sequence>
<dbReference type="AlphaFoldDB" id="A0A3Q8IIL4"/>
<evidence type="ECO:0000256" key="1">
    <source>
        <dbReference type="SAM" id="MobiDB-lite"/>
    </source>
</evidence>
<evidence type="ECO:0000313" key="5">
    <source>
        <dbReference type="EMBL" id="TPP44626.1"/>
    </source>
</evidence>
<evidence type="ECO:0000313" key="7">
    <source>
        <dbReference type="Proteomes" id="UP000318447"/>
    </source>
</evidence>
<feature type="signal peptide" evidence="2">
    <location>
        <begin position="1"/>
        <end position="24"/>
    </location>
</feature>
<evidence type="ECO:0000313" key="6">
    <source>
        <dbReference type="Proteomes" id="UP000274082"/>
    </source>
</evidence>
<dbReference type="Proteomes" id="UP000318447">
    <property type="component" value="Unassembled WGS sequence"/>
</dbReference>
<dbReference type="VEuPathDB" id="TriTrypDB:LdBPK_353700.1"/>
<feature type="region of interest" description="Disordered" evidence="1">
    <location>
        <begin position="501"/>
        <end position="530"/>
    </location>
</feature>
<dbReference type="EMBL" id="RHLC01000003">
    <property type="protein sequence ID" value="TPP44626.1"/>
    <property type="molecule type" value="Genomic_DNA"/>
</dbReference>
<feature type="compositionally biased region" description="Basic and acidic residues" evidence="1">
    <location>
        <begin position="617"/>
        <end position="631"/>
    </location>
</feature>